<reference evidence="3" key="3">
    <citation type="submission" date="2025-08" db="UniProtKB">
        <authorList>
            <consortium name="RefSeq"/>
        </authorList>
    </citation>
    <scope>IDENTIFICATION</scope>
    <source>
        <strain evidence="3">CBS 342.82</strain>
    </source>
</reference>
<keyword evidence="2" id="KW-1185">Reference proteome</keyword>
<dbReference type="Proteomes" id="UP000504637">
    <property type="component" value="Unplaced"/>
</dbReference>
<evidence type="ECO:0000313" key="2">
    <source>
        <dbReference type="Proteomes" id="UP000504637"/>
    </source>
</evidence>
<reference evidence="3" key="2">
    <citation type="submission" date="2020-04" db="EMBL/GenBank/DDBJ databases">
        <authorList>
            <consortium name="NCBI Genome Project"/>
        </authorList>
    </citation>
    <scope>NUCLEOTIDE SEQUENCE</scope>
    <source>
        <strain evidence="3">CBS 342.82</strain>
    </source>
</reference>
<dbReference type="OrthoDB" id="5390672at2759"/>
<accession>A0A6J3MHV6</accession>
<dbReference type="InterPro" id="IPR019315">
    <property type="entry name" value="MMTA2_N"/>
</dbReference>
<dbReference type="PANTHER" id="PTHR14580:SF0">
    <property type="entry name" value="MULTIPLE MYELOMA TUMOR-ASSOCIATED PROTEIN 2"/>
    <property type="match status" value="1"/>
</dbReference>
<dbReference type="GeneID" id="54366116"/>
<gene>
    <name evidence="3" type="ORF">K489DRAFT_427874</name>
</gene>
<dbReference type="InterPro" id="IPR039207">
    <property type="entry name" value="MMTAG2-like"/>
</dbReference>
<name>A0A6J3MHV6_9PEZI</name>
<dbReference type="RefSeq" id="XP_033464567.1">
    <property type="nucleotide sequence ID" value="XM_033608316.1"/>
</dbReference>
<protein>
    <recommendedName>
        <fullName evidence="1">Multiple myeloma tumor-associated protein 2-like N-terminal domain-containing protein</fullName>
    </recommendedName>
</protein>
<dbReference type="PANTHER" id="PTHR14580">
    <property type="entry name" value="MULTIPLE MYELOMA TUMOR-ASSOCIATED PROTEIN 2 FAMILY MEMBER"/>
    <property type="match status" value="1"/>
</dbReference>
<dbReference type="Pfam" id="PF10159">
    <property type="entry name" value="MMtag"/>
    <property type="match status" value="1"/>
</dbReference>
<dbReference type="AlphaFoldDB" id="A0A6J3MHV6"/>
<sequence>MDLVQTVRKEGSRGGVNFSWDDVKSSAHRENYLGHSLKAPVGRWQTGKDLNWYARADDADLTPEERAERERERKCEELKSIKQAEEDAMARALGLPVPDRTNANNEPLGETKITQREINKALKETLDDDETEEGTHVIGLKPHHITNIANETRTDIEVGVEAEVVVETGGANDTATDRGMDDDAITTNAETDTWSTRTRGAKRGIGQETAMTGVTRDRGDIRKTAHEVHFEASAAEATAFAQGRLANPAGS</sequence>
<reference evidence="3" key="1">
    <citation type="submission" date="2020-01" db="EMBL/GenBank/DDBJ databases">
        <authorList>
            <consortium name="DOE Joint Genome Institute"/>
            <person name="Haridas S."/>
            <person name="Albert R."/>
            <person name="Binder M."/>
            <person name="Bloem J."/>
            <person name="Labutti K."/>
            <person name="Salamov A."/>
            <person name="Andreopoulos B."/>
            <person name="Baker S.E."/>
            <person name="Barry K."/>
            <person name="Bills G."/>
            <person name="Bluhm B.H."/>
            <person name="Cannon C."/>
            <person name="Castanera R."/>
            <person name="Culley D.E."/>
            <person name="Daum C."/>
            <person name="Ezra D."/>
            <person name="Gonzalez J.B."/>
            <person name="Henrissat B."/>
            <person name="Kuo A."/>
            <person name="Liang C."/>
            <person name="Lipzen A."/>
            <person name="Lutzoni F."/>
            <person name="Magnuson J."/>
            <person name="Mondo S."/>
            <person name="Nolan M."/>
            <person name="Ohm R."/>
            <person name="Pangilinan J."/>
            <person name="Park H.-J."/>
            <person name="Ramirez L."/>
            <person name="Alfaro M."/>
            <person name="Sun H."/>
            <person name="Tritt A."/>
            <person name="Yoshinaga Y."/>
            <person name="Zwiers L.-H."/>
            <person name="Turgeon B.G."/>
            <person name="Goodwin S.B."/>
            <person name="Spatafora J.W."/>
            <person name="Crous P.W."/>
            <person name="Grigoriev I.V."/>
        </authorList>
    </citation>
    <scope>NUCLEOTIDE SEQUENCE</scope>
    <source>
        <strain evidence="3">CBS 342.82</strain>
    </source>
</reference>
<evidence type="ECO:0000313" key="3">
    <source>
        <dbReference type="RefSeq" id="XP_033464567.1"/>
    </source>
</evidence>
<evidence type="ECO:0000259" key="1">
    <source>
        <dbReference type="Pfam" id="PF10159"/>
    </source>
</evidence>
<proteinExistence type="predicted"/>
<organism evidence="3">
    <name type="scientific">Dissoconium aciculare CBS 342.82</name>
    <dbReference type="NCBI Taxonomy" id="1314786"/>
    <lineage>
        <taxon>Eukaryota</taxon>
        <taxon>Fungi</taxon>
        <taxon>Dikarya</taxon>
        <taxon>Ascomycota</taxon>
        <taxon>Pezizomycotina</taxon>
        <taxon>Dothideomycetes</taxon>
        <taxon>Dothideomycetidae</taxon>
        <taxon>Mycosphaerellales</taxon>
        <taxon>Dissoconiaceae</taxon>
        <taxon>Dissoconium</taxon>
    </lineage>
</organism>
<feature type="domain" description="Multiple myeloma tumor-associated protein 2-like N-terminal" evidence="1">
    <location>
        <begin position="11"/>
        <end position="94"/>
    </location>
</feature>